<keyword evidence="1" id="KW-0732">Signal</keyword>
<dbReference type="AlphaFoldDB" id="A0A922SLQ7"/>
<organism evidence="2 3">
    <name type="scientific">Spodoptera exigua</name>
    <name type="common">Beet armyworm</name>
    <name type="synonym">Noctua fulgens</name>
    <dbReference type="NCBI Taxonomy" id="7107"/>
    <lineage>
        <taxon>Eukaryota</taxon>
        <taxon>Metazoa</taxon>
        <taxon>Ecdysozoa</taxon>
        <taxon>Arthropoda</taxon>
        <taxon>Hexapoda</taxon>
        <taxon>Insecta</taxon>
        <taxon>Pterygota</taxon>
        <taxon>Neoptera</taxon>
        <taxon>Endopterygota</taxon>
        <taxon>Lepidoptera</taxon>
        <taxon>Glossata</taxon>
        <taxon>Ditrysia</taxon>
        <taxon>Noctuoidea</taxon>
        <taxon>Noctuidae</taxon>
        <taxon>Amphipyrinae</taxon>
        <taxon>Spodoptera</taxon>
    </lineage>
</organism>
<sequence length="288" mass="33563">MWCIILYYIVVIVRQVSTNVFPFRSAMVTSNVYRTNMMHPVRFGQPSPPPVQLQSRHKPVCGPVPFPGCEPPTTCVENLSPLHRNHQRVCYTIRRWPNTVQHMMVSVPQVQRYSPMMPPVLRQMPPQATMPQAMITNRMVVLQPRSPQQLRPQMIVSQNFQPPQNMYKQFNNYKMENVFQQNMTLSPRLGMQRSRIPATPEVTLQSYFYPRVENDYPILMPLKKMRKQTRQWSTMPPFPGGVMPDSDDNDEPFLLCAGGKAKCNKYLWTTKKKNHSKKTTKALLLWTI</sequence>
<reference evidence="2" key="1">
    <citation type="journal article" date="2021" name="G3 (Bethesda)">
        <title>Genome and transcriptome analysis of the beet armyworm Spodoptera exigua reveals targets for pest control. .</title>
        <authorList>
            <person name="Simon S."/>
            <person name="Breeschoten T."/>
            <person name="Jansen H.J."/>
            <person name="Dirks R.P."/>
            <person name="Schranz M.E."/>
            <person name="Ros V.I.D."/>
        </authorList>
    </citation>
    <scope>NUCLEOTIDE SEQUENCE</scope>
    <source>
        <strain evidence="2">TB_SE_WUR_2020</strain>
    </source>
</reference>
<evidence type="ECO:0000256" key="1">
    <source>
        <dbReference type="SAM" id="SignalP"/>
    </source>
</evidence>
<name>A0A922SLQ7_SPOEX</name>
<dbReference type="EMBL" id="JACEFF010000214">
    <property type="protein sequence ID" value="KAH9641809.1"/>
    <property type="molecule type" value="Genomic_DNA"/>
</dbReference>
<proteinExistence type="predicted"/>
<dbReference type="Proteomes" id="UP000814243">
    <property type="component" value="Unassembled WGS sequence"/>
</dbReference>
<evidence type="ECO:0000313" key="2">
    <source>
        <dbReference type="EMBL" id="KAH9641809.1"/>
    </source>
</evidence>
<comment type="caution">
    <text evidence="2">The sequence shown here is derived from an EMBL/GenBank/DDBJ whole genome shotgun (WGS) entry which is preliminary data.</text>
</comment>
<gene>
    <name evidence="2" type="ORF">HF086_005349</name>
</gene>
<accession>A0A922SLQ7</accession>
<feature type="signal peptide" evidence="1">
    <location>
        <begin position="1"/>
        <end position="18"/>
    </location>
</feature>
<evidence type="ECO:0000313" key="3">
    <source>
        <dbReference type="Proteomes" id="UP000814243"/>
    </source>
</evidence>
<feature type="chain" id="PRO_5037356355" evidence="1">
    <location>
        <begin position="19"/>
        <end position="288"/>
    </location>
</feature>
<protein>
    <submittedName>
        <fullName evidence="2">Uncharacterized protein</fullName>
    </submittedName>
</protein>